<reference evidence="1 2" key="1">
    <citation type="journal article" date="2019" name="Nat. Ecol. Evol.">
        <title>Megaphylogeny resolves global patterns of mushroom evolution.</title>
        <authorList>
            <person name="Varga T."/>
            <person name="Krizsan K."/>
            <person name="Foldi C."/>
            <person name="Dima B."/>
            <person name="Sanchez-Garcia M."/>
            <person name="Sanchez-Ramirez S."/>
            <person name="Szollosi G.J."/>
            <person name="Szarkandi J.G."/>
            <person name="Papp V."/>
            <person name="Albert L."/>
            <person name="Andreopoulos W."/>
            <person name="Angelini C."/>
            <person name="Antonin V."/>
            <person name="Barry K.W."/>
            <person name="Bougher N.L."/>
            <person name="Buchanan P."/>
            <person name="Buyck B."/>
            <person name="Bense V."/>
            <person name="Catcheside P."/>
            <person name="Chovatia M."/>
            <person name="Cooper J."/>
            <person name="Damon W."/>
            <person name="Desjardin D."/>
            <person name="Finy P."/>
            <person name="Geml J."/>
            <person name="Haridas S."/>
            <person name="Hughes K."/>
            <person name="Justo A."/>
            <person name="Karasinski D."/>
            <person name="Kautmanova I."/>
            <person name="Kiss B."/>
            <person name="Kocsube S."/>
            <person name="Kotiranta H."/>
            <person name="LaButti K.M."/>
            <person name="Lechner B.E."/>
            <person name="Liimatainen K."/>
            <person name="Lipzen A."/>
            <person name="Lukacs Z."/>
            <person name="Mihaltcheva S."/>
            <person name="Morgado L.N."/>
            <person name="Niskanen T."/>
            <person name="Noordeloos M.E."/>
            <person name="Ohm R.A."/>
            <person name="Ortiz-Santana B."/>
            <person name="Ovrebo C."/>
            <person name="Racz N."/>
            <person name="Riley R."/>
            <person name="Savchenko A."/>
            <person name="Shiryaev A."/>
            <person name="Soop K."/>
            <person name="Spirin V."/>
            <person name="Szebenyi C."/>
            <person name="Tomsovsky M."/>
            <person name="Tulloss R.E."/>
            <person name="Uehling J."/>
            <person name="Grigoriev I.V."/>
            <person name="Vagvolgyi C."/>
            <person name="Papp T."/>
            <person name="Martin F.M."/>
            <person name="Miettinen O."/>
            <person name="Hibbett D.S."/>
            <person name="Nagy L.G."/>
        </authorList>
    </citation>
    <scope>NUCLEOTIDE SEQUENCE [LARGE SCALE GENOMIC DNA]</scope>
    <source>
        <strain evidence="1 2">NL-1719</strain>
    </source>
</reference>
<keyword evidence="2" id="KW-1185">Reference proteome</keyword>
<evidence type="ECO:0000313" key="2">
    <source>
        <dbReference type="Proteomes" id="UP000308600"/>
    </source>
</evidence>
<accession>A0ACD3B013</accession>
<sequence length="629" mass="68361">MSHMLPTLPDCRACLPSALADAANHNEQPSLGLHNSGPPFSHLRSREPTMNLTHQARCSSSPSLPSIPFPGLSNVDHTCLDCIAECNDLCPSADAIKTSMCTDQCVVVACDDPEHATKMCCHQESSHLQCEYACDTAEGCSDCTGWDKLCCADNTPYPTDQVRPATSNLEMSWDSCLVDFLCECGEFVGDSCIPTHNYSDQLPPSSSITESTASTPSLGSTPSNCMDDSLFNVSDPTPIHPSPFSQTSSPSPISSRPSNGNLAGTPAQGLLQCMWGDCQVTFSTLSDLVGHVNLQHLRLPAPDAEWGAHQQSLLYTTIPTAHAQANPSQFCPWRNCRLSPESIPGPSKHVFRSMMGDQHSGALGFLVNHLLQDHLGLPAPGLHRISQPVDQEVNTSTTHISPAISAVELDIGPPVNGPCVSTQTAQLEVTQQCHSSHPCLWVGCGMNFPVCNELTAHLTVAHVGSGKAQYECYWENCNRNGENGFGSKQKICRHLQSHTGHRPFQCQLCQQNFSEAATLQQHMRRHTQEKPYVCNYPNCGKSFAITGALTIHKRTHNGQKPFKCTYCDRAFAESSNLSKHLRTHTGARPYSCLEPGCGKSFARPDQLTRHVGVHKRKQSVPDAVTSKVN</sequence>
<protein>
    <submittedName>
        <fullName evidence="1">Uncharacterized protein</fullName>
    </submittedName>
</protein>
<proteinExistence type="predicted"/>
<organism evidence="1 2">
    <name type="scientific">Pluteus cervinus</name>
    <dbReference type="NCBI Taxonomy" id="181527"/>
    <lineage>
        <taxon>Eukaryota</taxon>
        <taxon>Fungi</taxon>
        <taxon>Dikarya</taxon>
        <taxon>Basidiomycota</taxon>
        <taxon>Agaricomycotina</taxon>
        <taxon>Agaricomycetes</taxon>
        <taxon>Agaricomycetidae</taxon>
        <taxon>Agaricales</taxon>
        <taxon>Pluteineae</taxon>
        <taxon>Pluteaceae</taxon>
        <taxon>Pluteus</taxon>
    </lineage>
</organism>
<evidence type="ECO:0000313" key="1">
    <source>
        <dbReference type="EMBL" id="TFK71603.1"/>
    </source>
</evidence>
<name>A0ACD3B013_9AGAR</name>
<dbReference type="EMBL" id="ML208295">
    <property type="protein sequence ID" value="TFK71603.1"/>
    <property type="molecule type" value="Genomic_DNA"/>
</dbReference>
<gene>
    <name evidence="1" type="ORF">BDN72DRAFT_425210</name>
</gene>
<dbReference type="Proteomes" id="UP000308600">
    <property type="component" value="Unassembled WGS sequence"/>
</dbReference>